<feature type="compositionally biased region" description="Polar residues" evidence="2">
    <location>
        <begin position="30"/>
        <end position="44"/>
    </location>
</feature>
<dbReference type="InterPro" id="IPR036770">
    <property type="entry name" value="Ankyrin_rpt-contain_sf"/>
</dbReference>
<dbReference type="EMBL" id="KB203534">
    <property type="protein sequence ID" value="ESO84386.1"/>
    <property type="molecule type" value="Genomic_DNA"/>
</dbReference>
<dbReference type="PROSITE" id="PS50105">
    <property type="entry name" value="SAM_DOMAIN"/>
    <property type="match status" value="1"/>
</dbReference>
<dbReference type="SMART" id="SM00454">
    <property type="entry name" value="SAM"/>
    <property type="match status" value="1"/>
</dbReference>
<dbReference type="GeneID" id="20240979"/>
<dbReference type="PROSITE" id="PS50297">
    <property type="entry name" value="ANK_REP_REGION"/>
    <property type="match status" value="2"/>
</dbReference>
<feature type="compositionally biased region" description="Basic and acidic residues" evidence="2">
    <location>
        <begin position="326"/>
        <end position="348"/>
    </location>
</feature>
<feature type="region of interest" description="Disordered" evidence="2">
    <location>
        <begin position="324"/>
        <end position="350"/>
    </location>
</feature>
<dbReference type="STRING" id="225164.V3ZU02"/>
<dbReference type="InterPro" id="IPR002110">
    <property type="entry name" value="Ankyrin_rpt"/>
</dbReference>
<dbReference type="OrthoDB" id="448455at2759"/>
<dbReference type="SUPFAM" id="SSF47769">
    <property type="entry name" value="SAM/Pointed domain"/>
    <property type="match status" value="1"/>
</dbReference>
<dbReference type="PROSITE" id="PS50088">
    <property type="entry name" value="ANK_REPEAT"/>
    <property type="match status" value="3"/>
</dbReference>
<dbReference type="SUPFAM" id="SSF48403">
    <property type="entry name" value="Ankyrin repeat"/>
    <property type="match status" value="1"/>
</dbReference>
<feature type="domain" description="SAM" evidence="3">
    <location>
        <begin position="363"/>
        <end position="426"/>
    </location>
</feature>
<feature type="region of interest" description="Disordered" evidence="2">
    <location>
        <begin position="252"/>
        <end position="309"/>
    </location>
</feature>
<feature type="repeat" description="ANK" evidence="1">
    <location>
        <begin position="164"/>
        <end position="196"/>
    </location>
</feature>
<dbReference type="Pfam" id="PF00023">
    <property type="entry name" value="Ank"/>
    <property type="match status" value="1"/>
</dbReference>
<keyword evidence="1" id="KW-0040">ANK repeat</keyword>
<organism evidence="4 5">
    <name type="scientific">Lottia gigantea</name>
    <name type="common">Giant owl limpet</name>
    <dbReference type="NCBI Taxonomy" id="225164"/>
    <lineage>
        <taxon>Eukaryota</taxon>
        <taxon>Metazoa</taxon>
        <taxon>Spiralia</taxon>
        <taxon>Lophotrochozoa</taxon>
        <taxon>Mollusca</taxon>
        <taxon>Gastropoda</taxon>
        <taxon>Patellogastropoda</taxon>
        <taxon>Lottioidea</taxon>
        <taxon>Lottiidae</taxon>
        <taxon>Lottia</taxon>
    </lineage>
</organism>
<dbReference type="Pfam" id="PF00536">
    <property type="entry name" value="SAM_1"/>
    <property type="match status" value="1"/>
</dbReference>
<dbReference type="OMA" id="FVCKLTF"/>
<evidence type="ECO:0000256" key="2">
    <source>
        <dbReference type="SAM" id="MobiDB-lite"/>
    </source>
</evidence>
<dbReference type="HOGENOM" id="CLU_470343_0_0_1"/>
<keyword evidence="5" id="KW-1185">Reference proteome</keyword>
<dbReference type="Pfam" id="PF12796">
    <property type="entry name" value="Ank_2"/>
    <property type="match status" value="2"/>
</dbReference>
<reference evidence="4 5" key="1">
    <citation type="journal article" date="2013" name="Nature">
        <title>Insights into bilaterian evolution from three spiralian genomes.</title>
        <authorList>
            <person name="Simakov O."/>
            <person name="Marletaz F."/>
            <person name="Cho S.J."/>
            <person name="Edsinger-Gonzales E."/>
            <person name="Havlak P."/>
            <person name="Hellsten U."/>
            <person name="Kuo D.H."/>
            <person name="Larsson T."/>
            <person name="Lv J."/>
            <person name="Arendt D."/>
            <person name="Savage R."/>
            <person name="Osoegawa K."/>
            <person name="de Jong P."/>
            <person name="Grimwood J."/>
            <person name="Chapman J.A."/>
            <person name="Shapiro H."/>
            <person name="Aerts A."/>
            <person name="Otillar R.P."/>
            <person name="Terry A.Y."/>
            <person name="Boore J.L."/>
            <person name="Grigoriev I.V."/>
            <person name="Lindberg D.R."/>
            <person name="Seaver E.C."/>
            <person name="Weisblat D.A."/>
            <person name="Putnam N.H."/>
            <person name="Rokhsar D.S."/>
        </authorList>
    </citation>
    <scope>NUCLEOTIDE SEQUENCE [LARGE SCALE GENOMIC DNA]</scope>
</reference>
<dbReference type="CTD" id="20240979"/>
<feature type="compositionally biased region" description="Polar residues" evidence="2">
    <location>
        <begin position="258"/>
        <end position="281"/>
    </location>
</feature>
<dbReference type="RefSeq" id="XP_009064991.1">
    <property type="nucleotide sequence ID" value="XM_009066743.1"/>
</dbReference>
<feature type="repeat" description="ANK" evidence="1">
    <location>
        <begin position="94"/>
        <end position="126"/>
    </location>
</feature>
<dbReference type="KEGG" id="lgi:LOTGIDRAFT_168837"/>
<evidence type="ECO:0000313" key="5">
    <source>
        <dbReference type="Proteomes" id="UP000030746"/>
    </source>
</evidence>
<evidence type="ECO:0000256" key="1">
    <source>
        <dbReference type="PROSITE-ProRule" id="PRU00023"/>
    </source>
</evidence>
<evidence type="ECO:0000313" key="4">
    <source>
        <dbReference type="EMBL" id="ESO84386.1"/>
    </source>
</evidence>
<sequence length="580" mass="64995">MANFLPGGAEEFDDEDDFFMDDDDIKEVNSFDQPRSSPSKQNIAPENADKSKSSSPFRVKLTVEDLRVAAIRNNVEKLKRCLQQGFPVDAILTSGWSVLMYAANSSNPDSVAFLLENGADPNFETNKYSVLMAACSSNQPADEVFECVRLLVEKGAQINDYDRYHISPLISAAREGQVEVVKYLLDNGATINKQDTRGWSALSWATHRNQVKVVKLLLNEGCNQELKHTDGLMPVDLAIGQDNQILIDILEGKKPSEMPQTKNETKPQINGGNDNTHSNGFDSERKLENGSGDHSNSKPPPRLSNVRESDYTFNTSPKVSFNSIREAIDHSDRSDSKEQESSDSKIKSDNSLPSLQVKLSDFVKFGELELFLQGLGLSDFVELFQQQYVNFETFLCLNEEDLINMGIQQLGVRKKILEGIQAVHKRDWESSSLISPQYKTNISIVDAVAMVSNLSRHLLYISSSIVYINDQIKKNPHLLINTQGNIGAKHLTTQTTDALQRVNDLKTHINTLNKRLEKEMKLIDGEVPDVIQKRKNKSGRARYFKILVGVILVPTLGILVWKHDNVSHFISQGIDRITSK</sequence>
<dbReference type="PANTHER" id="PTHR24157">
    <property type="entry name" value="ANKYRIN REPEAT, SAM AND BASIC LEUCINE ZIPPER DOMAIN-CONTAINING PROTEIN 1"/>
    <property type="match status" value="1"/>
</dbReference>
<dbReference type="AlphaFoldDB" id="V3ZU02"/>
<proteinExistence type="predicted"/>
<dbReference type="PANTHER" id="PTHR24157:SF3">
    <property type="entry name" value="ANKYRIN REPEAT, SAM AND BASIC LEUCINE ZIPPER DOMAIN-CONTAINING PROTEIN 1"/>
    <property type="match status" value="1"/>
</dbReference>
<feature type="region of interest" description="Disordered" evidence="2">
    <location>
        <begin position="23"/>
        <end position="56"/>
    </location>
</feature>
<dbReference type="InterPro" id="IPR001660">
    <property type="entry name" value="SAM"/>
</dbReference>
<gene>
    <name evidence="4" type="ORF">LOTGIDRAFT_168837</name>
</gene>
<accession>V3ZU02</accession>
<dbReference type="Gene3D" id="1.10.150.50">
    <property type="entry name" value="Transcription Factor, Ets-1"/>
    <property type="match status" value="1"/>
</dbReference>
<name>V3ZU02_LOTGI</name>
<protein>
    <recommendedName>
        <fullName evidence="3">SAM domain-containing protein</fullName>
    </recommendedName>
</protein>
<dbReference type="GO" id="GO:0071546">
    <property type="term" value="C:pi-body"/>
    <property type="evidence" value="ECO:0007669"/>
    <property type="project" value="TreeGrafter"/>
</dbReference>
<dbReference type="SMART" id="SM00248">
    <property type="entry name" value="ANK"/>
    <property type="match status" value="4"/>
</dbReference>
<dbReference type="Proteomes" id="UP000030746">
    <property type="component" value="Unassembled WGS sequence"/>
</dbReference>
<feature type="repeat" description="ANK" evidence="1">
    <location>
        <begin position="197"/>
        <end position="229"/>
    </location>
</feature>
<evidence type="ECO:0000259" key="3">
    <source>
        <dbReference type="PROSITE" id="PS50105"/>
    </source>
</evidence>
<dbReference type="Gene3D" id="1.25.40.20">
    <property type="entry name" value="Ankyrin repeat-containing domain"/>
    <property type="match status" value="1"/>
</dbReference>
<dbReference type="InterPro" id="IPR013761">
    <property type="entry name" value="SAM/pointed_sf"/>
</dbReference>